<accession>A0A4E0PZZ4</accession>
<reference evidence="1 2" key="1">
    <citation type="submission" date="2017-11" db="EMBL/GenBank/DDBJ databases">
        <title>Isolation and Characterization of Methanogenic Archaea from Saline Meromictic Lake at Siberia.</title>
        <authorList>
            <person name="Shen Y."/>
            <person name="Huang H.-H."/>
            <person name="Lai M.-C."/>
            <person name="Chen S.-C."/>
        </authorList>
    </citation>
    <scope>NUCLEOTIDE SEQUENCE [LARGE SCALE GENOMIC DNA]</scope>
    <source>
        <strain evidence="1 2">SY-01</strain>
    </source>
</reference>
<sequence length="205" mass="23252">MPENLHSSINQILEGKQLSISAITRELKEIGVNEHRLVMTGYLRALRDMKILDEVNIPPSKVYKMIDGKEDHPQADVYALIAREIKHFDQNVGLPLTVYVITSILDRPVFKEELLKMGFTSKNISDYLSRPGHMIRESRNENIREYISGITKIIIPPADPAYEADLMSSDIIKDANCLLVKMLRLSLDMSGLTPRTKRTTIADFG</sequence>
<gene>
    <name evidence="1" type="ORF">CUN85_04560</name>
</gene>
<protein>
    <submittedName>
        <fullName evidence="1">Uncharacterized protein</fullName>
    </submittedName>
</protein>
<organism evidence="1 2">
    <name type="scientific">Methanolobus halotolerans</name>
    <dbReference type="NCBI Taxonomy" id="2052935"/>
    <lineage>
        <taxon>Archaea</taxon>
        <taxon>Methanobacteriati</taxon>
        <taxon>Methanobacteriota</taxon>
        <taxon>Stenosarchaea group</taxon>
        <taxon>Methanomicrobia</taxon>
        <taxon>Methanosarcinales</taxon>
        <taxon>Methanosarcinaceae</taxon>
        <taxon>Methanolobus</taxon>
    </lineage>
</organism>
<comment type="caution">
    <text evidence="1">The sequence shown here is derived from an EMBL/GenBank/DDBJ whole genome shotgun (WGS) entry which is preliminary data.</text>
</comment>
<evidence type="ECO:0000313" key="1">
    <source>
        <dbReference type="EMBL" id="TGC09642.1"/>
    </source>
</evidence>
<dbReference type="EMBL" id="PGGK01000004">
    <property type="protein sequence ID" value="TGC09642.1"/>
    <property type="molecule type" value="Genomic_DNA"/>
</dbReference>
<proteinExistence type="predicted"/>
<dbReference type="Proteomes" id="UP000297295">
    <property type="component" value="Unassembled WGS sequence"/>
</dbReference>
<dbReference type="RefSeq" id="WP_135389153.1">
    <property type="nucleotide sequence ID" value="NZ_PGGK01000004.1"/>
</dbReference>
<dbReference type="AlphaFoldDB" id="A0A4E0PZZ4"/>
<evidence type="ECO:0000313" key="2">
    <source>
        <dbReference type="Proteomes" id="UP000297295"/>
    </source>
</evidence>
<dbReference type="OrthoDB" id="52988at2157"/>
<name>A0A4E0PZZ4_9EURY</name>
<keyword evidence="2" id="KW-1185">Reference proteome</keyword>